<evidence type="ECO:0000313" key="2">
    <source>
        <dbReference type="Proteomes" id="UP000037122"/>
    </source>
</evidence>
<dbReference type="EMBL" id="LGST01000047">
    <property type="protein sequence ID" value="KND96984.1"/>
    <property type="molecule type" value="Genomic_DNA"/>
</dbReference>
<dbReference type="AlphaFoldDB" id="A0A0L0NSI4"/>
<dbReference type="VEuPathDB" id="FungiDB:CJJ07_000776"/>
<gene>
    <name evidence="1" type="ORF">QG37_06679</name>
</gene>
<protein>
    <submittedName>
        <fullName evidence="1">Uncharacterized protein</fullName>
    </submittedName>
</protein>
<dbReference type="VEuPathDB" id="FungiDB:B9J08_003929"/>
<name>A0A0L0NSI4_CANAR</name>
<reference evidence="2" key="1">
    <citation type="journal article" date="2015" name="BMC Genomics">
        <title>Draft genome of a commonly misdiagnosed multidrug resistant pathogen Candida auris.</title>
        <authorList>
            <person name="Chatterjee S."/>
            <person name="Alampalli S.V."/>
            <person name="Nageshan R.K."/>
            <person name="Chettiar S.T."/>
            <person name="Joshi S."/>
            <person name="Tatu U.S."/>
        </authorList>
    </citation>
    <scope>NUCLEOTIDE SEQUENCE [LARGE SCALE GENOMIC DNA]</scope>
    <source>
        <strain evidence="2">6684</strain>
    </source>
</reference>
<comment type="caution">
    <text evidence="1">The sequence shown here is derived from an EMBL/GenBank/DDBJ whole genome shotgun (WGS) entry which is preliminary data.</text>
</comment>
<accession>A0A0L0NSI4</accession>
<dbReference type="VEuPathDB" id="FungiDB:CJI97_004093"/>
<organism evidence="1 2">
    <name type="scientific">Candidozyma auris</name>
    <name type="common">Yeast</name>
    <name type="synonym">Candida auris</name>
    <dbReference type="NCBI Taxonomy" id="498019"/>
    <lineage>
        <taxon>Eukaryota</taxon>
        <taxon>Fungi</taxon>
        <taxon>Dikarya</taxon>
        <taxon>Ascomycota</taxon>
        <taxon>Saccharomycotina</taxon>
        <taxon>Pichiomycetes</taxon>
        <taxon>Metschnikowiaceae</taxon>
        <taxon>Candidozyma</taxon>
    </lineage>
</organism>
<evidence type="ECO:0000313" key="1">
    <source>
        <dbReference type="EMBL" id="KND96984.1"/>
    </source>
</evidence>
<dbReference type="VEuPathDB" id="FungiDB:QG37_06679"/>
<sequence>MMLPSSPVFQIKRDFCQILQFGVFHWLRVHSTIGIEYGKNEGTEMNESRLNTSFNKYRQCWTFASFEVMILVCTQCNSIGIDVSITTSADLINSYGYSQSGQIHPIYGSDESFTLTPKDGEITVPSTLLGDEIAMLNPLSCNDYLYRRYAIESIVTITNTFEREPVLRSVEMIVAKDCGSSCYGRSPKVGHFFITGKLSGYTFDPMISGKSFDSNEINELT</sequence>
<dbReference type="Proteomes" id="UP000037122">
    <property type="component" value="Unassembled WGS sequence"/>
</dbReference>
<proteinExistence type="predicted"/>